<feature type="compositionally biased region" description="Basic and acidic residues" evidence="1">
    <location>
        <begin position="24"/>
        <end position="34"/>
    </location>
</feature>
<dbReference type="Proteomes" id="UP000273326">
    <property type="component" value="Chromosome"/>
</dbReference>
<dbReference type="OrthoDB" id="1808986at2"/>
<evidence type="ECO:0000256" key="1">
    <source>
        <dbReference type="SAM" id="MobiDB-lite"/>
    </source>
</evidence>
<protein>
    <submittedName>
        <fullName evidence="2">Uncharacterized protein</fullName>
    </submittedName>
</protein>
<evidence type="ECO:0000313" key="3">
    <source>
        <dbReference type="Proteomes" id="UP000273326"/>
    </source>
</evidence>
<keyword evidence="3" id="KW-1185">Reference proteome</keyword>
<sequence>MSQKKKNTSREKQKRKLLKTFGSTRKDYDREPKDKSVSYICRQCRAVEEIPLEVVEQFDWLDGGDPHDPPRFSCQVCQGEMIPEYFRGATGVLYDNRYLRVESLH</sequence>
<name>A0A3Q9BIM5_9LACT</name>
<dbReference type="AlphaFoldDB" id="A0A3Q9BIM5"/>
<feature type="compositionally biased region" description="Basic residues" evidence="1">
    <location>
        <begin position="1"/>
        <end position="18"/>
    </location>
</feature>
<proteinExistence type="predicted"/>
<accession>A0A3Q9BIM5</accession>
<gene>
    <name evidence="2" type="ORF">EJN90_00335</name>
</gene>
<reference evidence="3" key="1">
    <citation type="submission" date="2018-12" db="EMBL/GenBank/DDBJ databases">
        <title>Complete genome sequencing of Jeotgalibaca sp. H21T32.</title>
        <authorList>
            <person name="Bae J.-W."/>
            <person name="Lee S.-Y."/>
        </authorList>
    </citation>
    <scope>NUCLEOTIDE SEQUENCE [LARGE SCALE GENOMIC DNA]</scope>
    <source>
        <strain evidence="3">H21T32</strain>
    </source>
</reference>
<organism evidence="2 3">
    <name type="scientific">Jeotgalibaca ciconiae</name>
    <dbReference type="NCBI Taxonomy" id="2496265"/>
    <lineage>
        <taxon>Bacteria</taxon>
        <taxon>Bacillati</taxon>
        <taxon>Bacillota</taxon>
        <taxon>Bacilli</taxon>
        <taxon>Lactobacillales</taxon>
        <taxon>Carnobacteriaceae</taxon>
        <taxon>Jeotgalibaca</taxon>
    </lineage>
</organism>
<feature type="region of interest" description="Disordered" evidence="1">
    <location>
        <begin position="1"/>
        <end position="34"/>
    </location>
</feature>
<evidence type="ECO:0000313" key="2">
    <source>
        <dbReference type="EMBL" id="AZP03235.1"/>
    </source>
</evidence>
<dbReference type="EMBL" id="CP034465">
    <property type="protein sequence ID" value="AZP03235.1"/>
    <property type="molecule type" value="Genomic_DNA"/>
</dbReference>
<dbReference type="KEGG" id="jeh:EJN90_00335"/>